<evidence type="ECO:0000256" key="11">
    <source>
        <dbReference type="ARBA" id="ARBA00022840"/>
    </source>
</evidence>
<dbReference type="OrthoDB" id="9804645at2"/>
<evidence type="ECO:0000259" key="17">
    <source>
        <dbReference type="PROSITE" id="PS50885"/>
    </source>
</evidence>
<keyword evidence="12 15" id="KW-1133">Transmembrane helix</keyword>
<evidence type="ECO:0000256" key="12">
    <source>
        <dbReference type="ARBA" id="ARBA00022989"/>
    </source>
</evidence>
<evidence type="ECO:0000256" key="15">
    <source>
        <dbReference type="SAM" id="Phobius"/>
    </source>
</evidence>
<evidence type="ECO:0000256" key="8">
    <source>
        <dbReference type="ARBA" id="ARBA00022692"/>
    </source>
</evidence>
<gene>
    <name evidence="18" type="ORF">FOY91_15555</name>
</gene>
<dbReference type="InterPro" id="IPR005467">
    <property type="entry name" value="His_kinase_dom"/>
</dbReference>
<accession>A0A558QXY0</accession>
<organism evidence="18 19">
    <name type="scientific">Alterirhizorhabdus solaris</name>
    <dbReference type="NCBI Taxonomy" id="2529389"/>
    <lineage>
        <taxon>Bacteria</taxon>
        <taxon>Pseudomonadati</taxon>
        <taxon>Pseudomonadota</taxon>
        <taxon>Alphaproteobacteria</taxon>
        <taxon>Sphingomonadales</taxon>
        <taxon>Rhizorhabdaceae</taxon>
        <taxon>Alterirhizorhabdus</taxon>
    </lineage>
</organism>
<feature type="domain" description="Histidine kinase" evidence="16">
    <location>
        <begin position="239"/>
        <end position="438"/>
    </location>
</feature>
<dbReference type="Pfam" id="PF00672">
    <property type="entry name" value="HAMP"/>
    <property type="match status" value="1"/>
</dbReference>
<dbReference type="SUPFAM" id="SSF47384">
    <property type="entry name" value="Homodimeric domain of signal transducing histidine kinase"/>
    <property type="match status" value="1"/>
</dbReference>
<dbReference type="PANTHER" id="PTHR44936">
    <property type="entry name" value="SENSOR PROTEIN CREC"/>
    <property type="match status" value="1"/>
</dbReference>
<dbReference type="PRINTS" id="PR00344">
    <property type="entry name" value="BCTRLSENSOR"/>
</dbReference>
<keyword evidence="10" id="KW-0418">Kinase</keyword>
<keyword evidence="4" id="KW-1003">Cell membrane</keyword>
<keyword evidence="13" id="KW-0902">Two-component regulatory system</keyword>
<evidence type="ECO:0000256" key="1">
    <source>
        <dbReference type="ARBA" id="ARBA00000085"/>
    </source>
</evidence>
<dbReference type="SMART" id="SM00387">
    <property type="entry name" value="HATPase_c"/>
    <property type="match status" value="1"/>
</dbReference>
<dbReference type="InterPro" id="IPR036097">
    <property type="entry name" value="HisK_dim/P_sf"/>
</dbReference>
<dbReference type="AlphaFoldDB" id="A0A558QXY0"/>
<dbReference type="CDD" id="cd06225">
    <property type="entry name" value="HAMP"/>
    <property type="match status" value="1"/>
</dbReference>
<sequence length="443" mass="48070">MRRLARPSIGLLGRVFAILLLTIVIEFAASTLLYERASSFSVREDEARRLAEHLVIARRLVSERPWRERPAMARRLSTDRYLVRWAAALPAPPPVAPGLNEMQRQVTAWEPSLGDAGLRLRLTSPGREGIVTGGLPLGDGSWLLFRTAEHIHEWDLAIGRIVLALVPAFALIVLGGLLVRRTLRPMGRLALAAGRVGLGGTATVEEAGPGEVRRVIRAFNAMQERIHRLIGDRTQALAAVGHDMRTPLARLQLRADEIAEPTLRDAMLGDVAEMEAMIGSLLAYLGGEEDPETPVRIDIAVLAATIVDDAQDRGGDAAYEGPDHVELVVRPVAIKRALANLVENGLHYGDRVTVTVVEAADHVRLCVDDDGPGIPEADLPRVTEPFIRLDPARGRNTQGLGLGLAIVRRTVALEGGTLRLVNRPTGGLRAEIVLPLEPASFVQ</sequence>
<evidence type="ECO:0000256" key="5">
    <source>
        <dbReference type="ARBA" id="ARBA00022519"/>
    </source>
</evidence>
<keyword evidence="11" id="KW-0067">ATP-binding</keyword>
<reference evidence="18 19" key="1">
    <citation type="submission" date="2019-07" db="EMBL/GenBank/DDBJ databases">
        <title>Sphingomonas solaris sp. nov., isolated from a solar panel from Boston, Massachusetts.</title>
        <authorList>
            <person name="Tanner K."/>
            <person name="Pascual J."/>
            <person name="Mancuso C."/>
            <person name="Pereto J."/>
            <person name="Khalil A."/>
            <person name="Vilanova C."/>
        </authorList>
    </citation>
    <scope>NUCLEOTIDE SEQUENCE [LARGE SCALE GENOMIC DNA]</scope>
    <source>
        <strain evidence="18 19">R4DWN</strain>
    </source>
</reference>
<keyword evidence="6" id="KW-0597">Phosphoprotein</keyword>
<dbReference type="PROSITE" id="PS50885">
    <property type="entry name" value="HAMP"/>
    <property type="match status" value="1"/>
</dbReference>
<feature type="domain" description="HAMP" evidence="17">
    <location>
        <begin position="180"/>
        <end position="231"/>
    </location>
</feature>
<dbReference type="EMBL" id="VNIM01000074">
    <property type="protein sequence ID" value="TVV72014.1"/>
    <property type="molecule type" value="Genomic_DNA"/>
</dbReference>
<dbReference type="InterPro" id="IPR004358">
    <property type="entry name" value="Sig_transdc_His_kin-like_C"/>
</dbReference>
<keyword evidence="5" id="KW-0997">Cell inner membrane</keyword>
<evidence type="ECO:0000256" key="6">
    <source>
        <dbReference type="ARBA" id="ARBA00022553"/>
    </source>
</evidence>
<feature type="transmembrane region" description="Helical" evidence="15">
    <location>
        <begin position="12"/>
        <end position="34"/>
    </location>
</feature>
<evidence type="ECO:0000256" key="2">
    <source>
        <dbReference type="ARBA" id="ARBA00004429"/>
    </source>
</evidence>
<evidence type="ECO:0000256" key="13">
    <source>
        <dbReference type="ARBA" id="ARBA00023012"/>
    </source>
</evidence>
<dbReference type="GO" id="GO:0000155">
    <property type="term" value="F:phosphorelay sensor kinase activity"/>
    <property type="evidence" value="ECO:0007669"/>
    <property type="project" value="InterPro"/>
</dbReference>
<dbReference type="InterPro" id="IPR003594">
    <property type="entry name" value="HATPase_dom"/>
</dbReference>
<dbReference type="EC" id="2.7.13.3" evidence="3"/>
<dbReference type="InterPro" id="IPR036890">
    <property type="entry name" value="HATPase_C_sf"/>
</dbReference>
<keyword evidence="8 15" id="KW-0812">Transmembrane</keyword>
<dbReference type="InterPro" id="IPR003661">
    <property type="entry name" value="HisK_dim/P_dom"/>
</dbReference>
<dbReference type="InterPro" id="IPR003660">
    <property type="entry name" value="HAMP_dom"/>
</dbReference>
<evidence type="ECO:0000256" key="3">
    <source>
        <dbReference type="ARBA" id="ARBA00012438"/>
    </source>
</evidence>
<dbReference type="SMART" id="SM00304">
    <property type="entry name" value="HAMP"/>
    <property type="match status" value="1"/>
</dbReference>
<dbReference type="PROSITE" id="PS50109">
    <property type="entry name" value="HIS_KIN"/>
    <property type="match status" value="1"/>
</dbReference>
<dbReference type="GO" id="GO:0005886">
    <property type="term" value="C:plasma membrane"/>
    <property type="evidence" value="ECO:0007669"/>
    <property type="project" value="UniProtKB-SubCell"/>
</dbReference>
<name>A0A558QXY0_9SPHN</name>
<dbReference type="Proteomes" id="UP000318681">
    <property type="component" value="Unassembled WGS sequence"/>
</dbReference>
<evidence type="ECO:0000256" key="14">
    <source>
        <dbReference type="ARBA" id="ARBA00023136"/>
    </source>
</evidence>
<evidence type="ECO:0000259" key="16">
    <source>
        <dbReference type="PROSITE" id="PS50109"/>
    </source>
</evidence>
<dbReference type="InterPro" id="IPR050980">
    <property type="entry name" value="2C_sensor_his_kinase"/>
</dbReference>
<keyword evidence="19" id="KW-1185">Reference proteome</keyword>
<feature type="transmembrane region" description="Helical" evidence="15">
    <location>
        <begin position="157"/>
        <end position="179"/>
    </location>
</feature>
<dbReference type="PANTHER" id="PTHR44936:SF5">
    <property type="entry name" value="SENSOR HISTIDINE KINASE ENVZ"/>
    <property type="match status" value="1"/>
</dbReference>
<dbReference type="SUPFAM" id="SSF55874">
    <property type="entry name" value="ATPase domain of HSP90 chaperone/DNA topoisomerase II/histidine kinase"/>
    <property type="match status" value="1"/>
</dbReference>
<dbReference type="RefSeq" id="WP_145154015.1">
    <property type="nucleotide sequence ID" value="NZ_VNIM01000074.1"/>
</dbReference>
<evidence type="ECO:0000256" key="10">
    <source>
        <dbReference type="ARBA" id="ARBA00022777"/>
    </source>
</evidence>
<evidence type="ECO:0000313" key="18">
    <source>
        <dbReference type="EMBL" id="TVV72014.1"/>
    </source>
</evidence>
<dbReference type="GO" id="GO:0005524">
    <property type="term" value="F:ATP binding"/>
    <property type="evidence" value="ECO:0007669"/>
    <property type="project" value="UniProtKB-KW"/>
</dbReference>
<keyword evidence="14 15" id="KW-0472">Membrane</keyword>
<protein>
    <recommendedName>
        <fullName evidence="3">histidine kinase</fullName>
        <ecNumber evidence="3">2.7.13.3</ecNumber>
    </recommendedName>
</protein>
<comment type="subcellular location">
    <subcellularLocation>
        <location evidence="2">Cell inner membrane</location>
        <topology evidence="2">Multi-pass membrane protein</topology>
    </subcellularLocation>
</comment>
<proteinExistence type="predicted"/>
<comment type="catalytic activity">
    <reaction evidence="1">
        <text>ATP + protein L-histidine = ADP + protein N-phospho-L-histidine.</text>
        <dbReference type="EC" id="2.7.13.3"/>
    </reaction>
</comment>
<evidence type="ECO:0000313" key="19">
    <source>
        <dbReference type="Proteomes" id="UP000318681"/>
    </source>
</evidence>
<keyword evidence="7" id="KW-0808">Transferase</keyword>
<evidence type="ECO:0000256" key="9">
    <source>
        <dbReference type="ARBA" id="ARBA00022741"/>
    </source>
</evidence>
<keyword evidence="9" id="KW-0547">Nucleotide-binding</keyword>
<dbReference type="CDD" id="cd00082">
    <property type="entry name" value="HisKA"/>
    <property type="match status" value="1"/>
</dbReference>
<evidence type="ECO:0000256" key="4">
    <source>
        <dbReference type="ARBA" id="ARBA00022475"/>
    </source>
</evidence>
<comment type="caution">
    <text evidence="18">The sequence shown here is derived from an EMBL/GenBank/DDBJ whole genome shotgun (WGS) entry which is preliminary data.</text>
</comment>
<dbReference type="Gene3D" id="3.30.565.10">
    <property type="entry name" value="Histidine kinase-like ATPase, C-terminal domain"/>
    <property type="match status" value="1"/>
</dbReference>
<dbReference type="Gene3D" id="1.10.287.130">
    <property type="match status" value="1"/>
</dbReference>
<evidence type="ECO:0000256" key="7">
    <source>
        <dbReference type="ARBA" id="ARBA00022679"/>
    </source>
</evidence>
<dbReference type="Pfam" id="PF02518">
    <property type="entry name" value="HATPase_c"/>
    <property type="match status" value="1"/>
</dbReference>